<gene>
    <name evidence="2" type="primary">LOC107479231</name>
</gene>
<dbReference type="PANTHER" id="PTHR33067">
    <property type="entry name" value="RNA-DIRECTED DNA POLYMERASE-RELATED"/>
    <property type="match status" value="1"/>
</dbReference>
<dbReference type="PANTHER" id="PTHR33067:SF9">
    <property type="entry name" value="RNA-DIRECTED DNA POLYMERASE"/>
    <property type="match status" value="1"/>
</dbReference>
<reference evidence="2" key="2">
    <citation type="submission" date="2025-08" db="UniProtKB">
        <authorList>
            <consortium name="RefSeq"/>
        </authorList>
    </citation>
    <scope>IDENTIFICATION</scope>
    <source>
        <tissue evidence="2">Whole plant</tissue>
    </source>
</reference>
<accession>A0A6P4CP20</accession>
<dbReference type="GeneID" id="107479231"/>
<dbReference type="RefSeq" id="XP_015954865.1">
    <property type="nucleotide sequence ID" value="XM_016099379.1"/>
</dbReference>
<evidence type="ECO:0000313" key="2">
    <source>
        <dbReference type="RefSeq" id="XP_015954865.1"/>
    </source>
</evidence>
<dbReference type="Gene3D" id="2.40.70.10">
    <property type="entry name" value="Acid Proteases"/>
    <property type="match status" value="1"/>
</dbReference>
<dbReference type="Proteomes" id="UP000515211">
    <property type="component" value="Chromosome 3"/>
</dbReference>
<dbReference type="AlphaFoldDB" id="A0A6P4CP20"/>
<dbReference type="InterPro" id="IPR021109">
    <property type="entry name" value="Peptidase_aspartic_dom_sf"/>
</dbReference>
<name>A0A6P4CP20_ARADU</name>
<dbReference type="KEGG" id="adu:107479231"/>
<reference evidence="1" key="1">
    <citation type="journal article" date="2016" name="Nat. Genet.">
        <title>The genome sequences of Arachis duranensis and Arachis ipaensis, the diploid ancestors of cultivated peanut.</title>
        <authorList>
            <person name="Bertioli D.J."/>
            <person name="Cannon S.B."/>
            <person name="Froenicke L."/>
            <person name="Huang G."/>
            <person name="Farmer A.D."/>
            <person name="Cannon E.K."/>
            <person name="Liu X."/>
            <person name="Gao D."/>
            <person name="Clevenger J."/>
            <person name="Dash S."/>
            <person name="Ren L."/>
            <person name="Moretzsohn M.C."/>
            <person name="Shirasawa K."/>
            <person name="Huang W."/>
            <person name="Vidigal B."/>
            <person name="Abernathy B."/>
            <person name="Chu Y."/>
            <person name="Niederhuth C.E."/>
            <person name="Umale P."/>
            <person name="Araujo A.C."/>
            <person name="Kozik A."/>
            <person name="Kim K.D."/>
            <person name="Burow M.D."/>
            <person name="Varshney R.K."/>
            <person name="Wang X."/>
            <person name="Zhang X."/>
            <person name="Barkley N."/>
            <person name="Guimaraes P.M."/>
            <person name="Isobe S."/>
            <person name="Guo B."/>
            <person name="Liao B."/>
            <person name="Stalker H.T."/>
            <person name="Schmitz R.J."/>
            <person name="Scheffler B.E."/>
            <person name="Leal-Bertioli S.C."/>
            <person name="Xun X."/>
            <person name="Jackson S.A."/>
            <person name="Michelmore R."/>
            <person name="Ozias-Akins P."/>
        </authorList>
    </citation>
    <scope>NUCLEOTIDE SEQUENCE [LARGE SCALE GENOMIC DNA]</scope>
    <source>
        <strain evidence="1">cv. V14167</strain>
    </source>
</reference>
<evidence type="ECO:0000313" key="1">
    <source>
        <dbReference type="Proteomes" id="UP000515211"/>
    </source>
</evidence>
<organism evidence="1 2">
    <name type="scientific">Arachis duranensis</name>
    <name type="common">Wild peanut</name>
    <dbReference type="NCBI Taxonomy" id="130453"/>
    <lineage>
        <taxon>Eukaryota</taxon>
        <taxon>Viridiplantae</taxon>
        <taxon>Streptophyta</taxon>
        <taxon>Embryophyta</taxon>
        <taxon>Tracheophyta</taxon>
        <taxon>Spermatophyta</taxon>
        <taxon>Magnoliopsida</taxon>
        <taxon>eudicotyledons</taxon>
        <taxon>Gunneridae</taxon>
        <taxon>Pentapetalae</taxon>
        <taxon>rosids</taxon>
        <taxon>fabids</taxon>
        <taxon>Fabales</taxon>
        <taxon>Fabaceae</taxon>
        <taxon>Papilionoideae</taxon>
        <taxon>50 kb inversion clade</taxon>
        <taxon>dalbergioids sensu lato</taxon>
        <taxon>Dalbergieae</taxon>
        <taxon>Pterocarpus clade</taxon>
        <taxon>Arachis</taxon>
    </lineage>
</organism>
<protein>
    <submittedName>
        <fullName evidence="2">Uncharacterized protein LOC107479231</fullName>
    </submittedName>
</protein>
<dbReference type="OrthoDB" id="1934381at2759"/>
<keyword evidence="1" id="KW-1185">Reference proteome</keyword>
<proteinExistence type="predicted"/>
<sequence length="108" mass="11908">MACLKNAISKKKALRGDKTVVLTKECSTLVQKKLPPRCPDPRNFLIPCTIGTITFAKAMFDLGSSINLMPLSVMKKLGIQEVQATEISHEMADKSLKRAYGMVENILV</sequence>